<keyword evidence="8" id="KW-0472">Membrane</keyword>
<name>W6QNE6_PENRF</name>
<evidence type="ECO:0000313" key="11">
    <source>
        <dbReference type="Proteomes" id="UP000030686"/>
    </source>
</evidence>
<gene>
    <name evidence="10" type="ORF">PROQFM164_S07g000254</name>
</gene>
<dbReference type="GO" id="GO:0016655">
    <property type="term" value="F:oxidoreductase activity, acting on NAD(P)H, quinone or similar compound as acceptor"/>
    <property type="evidence" value="ECO:0007669"/>
    <property type="project" value="TreeGrafter"/>
</dbReference>
<dbReference type="InterPro" id="IPR005025">
    <property type="entry name" value="FMN_Rdtase-like_dom"/>
</dbReference>
<dbReference type="Gene3D" id="3.40.50.360">
    <property type="match status" value="1"/>
</dbReference>
<sequence>MTVNFLSVLFCYLLIFQSMLYYLTRRGPSILRPAISQSLLRPKYSERMFSAVPQAVTNHQPNVSYRSLALSPSEDSPDIRQKYRPFILDDEPTEDWVNNLDLATAADMAEHNLQVTNERLRVLVLYGSLRKRSYSRLVAFEASRILFRLGCDVRVFDPEGLPMKNEIDIAHPKVQELRELSVWSDGHVWVSPEQHGNLTAVFKNQIDWIPLTTGSVRPTQGRTLAIAQVCGGSQSFNAVNSLRILGRWMRMFAIPNQSSIPKAYTHFPDEGQPGDQRLMPSGNRDRLVDCMEEFVKYTILMRPHIGLFGDRFSEREERKGKEARINVTTAI</sequence>
<comment type="subunit">
    <text evidence="2">Homotetramer.</text>
</comment>
<accession>W6QNE6</accession>
<keyword evidence="7" id="KW-0560">Oxidoreductase</keyword>
<dbReference type="Proteomes" id="UP000030686">
    <property type="component" value="Unassembled WGS sequence"/>
</dbReference>
<feature type="domain" description="NADPH-dependent FMN reductase-like" evidence="9">
    <location>
        <begin position="121"/>
        <end position="264"/>
    </location>
</feature>
<keyword evidence="11" id="KW-1185">Reference proteome</keyword>
<evidence type="ECO:0000256" key="5">
    <source>
        <dbReference type="ARBA" id="ARBA00022741"/>
    </source>
</evidence>
<keyword evidence="8" id="KW-0812">Transmembrane</keyword>
<dbReference type="SUPFAM" id="SSF52218">
    <property type="entry name" value="Flavoproteins"/>
    <property type="match status" value="1"/>
</dbReference>
<dbReference type="Pfam" id="PF03358">
    <property type="entry name" value="FMN_red"/>
    <property type="match status" value="1"/>
</dbReference>
<dbReference type="FunFam" id="3.40.50.360:FF:000027">
    <property type="entry name" value="Arsenical resistance protein ArsH"/>
    <property type="match status" value="1"/>
</dbReference>
<dbReference type="InterPro" id="IPR014063">
    <property type="entry name" value="Arsenate-R_ArsH"/>
</dbReference>
<organism evidence="10 11">
    <name type="scientific">Penicillium roqueforti (strain FM164)</name>
    <dbReference type="NCBI Taxonomy" id="1365484"/>
    <lineage>
        <taxon>Eukaryota</taxon>
        <taxon>Fungi</taxon>
        <taxon>Dikarya</taxon>
        <taxon>Ascomycota</taxon>
        <taxon>Pezizomycotina</taxon>
        <taxon>Eurotiomycetes</taxon>
        <taxon>Eurotiomycetidae</taxon>
        <taxon>Eurotiales</taxon>
        <taxon>Aspergillaceae</taxon>
        <taxon>Penicillium</taxon>
    </lineage>
</organism>
<proteinExistence type="predicted"/>
<keyword evidence="3" id="KW-0285">Flavoprotein</keyword>
<evidence type="ECO:0000259" key="9">
    <source>
        <dbReference type="Pfam" id="PF03358"/>
    </source>
</evidence>
<evidence type="ECO:0000256" key="7">
    <source>
        <dbReference type="ARBA" id="ARBA00023002"/>
    </source>
</evidence>
<dbReference type="STRING" id="1365484.W6QNE6"/>
<keyword evidence="5" id="KW-0547">Nucleotide-binding</keyword>
<evidence type="ECO:0000313" key="10">
    <source>
        <dbReference type="EMBL" id="CDM37905.1"/>
    </source>
</evidence>
<keyword evidence="8" id="KW-1133">Transmembrane helix</keyword>
<evidence type="ECO:0000256" key="2">
    <source>
        <dbReference type="ARBA" id="ARBA00011881"/>
    </source>
</evidence>
<keyword evidence="4" id="KW-0288">FMN</keyword>
<comment type="cofactor">
    <cofactor evidence="1">
        <name>FMN</name>
        <dbReference type="ChEBI" id="CHEBI:58210"/>
    </cofactor>
</comment>
<dbReference type="NCBIfam" id="TIGR02690">
    <property type="entry name" value="resist_ArsH"/>
    <property type="match status" value="1"/>
</dbReference>
<dbReference type="InterPro" id="IPR029039">
    <property type="entry name" value="Flavoprotein-like_sf"/>
</dbReference>
<evidence type="ECO:0000256" key="8">
    <source>
        <dbReference type="SAM" id="Phobius"/>
    </source>
</evidence>
<protein>
    <submittedName>
        <fullName evidence="10">NADPH-dependent FMN reductase</fullName>
    </submittedName>
</protein>
<dbReference type="OMA" id="NNSHAGR"/>
<dbReference type="PANTHER" id="PTHR43590">
    <property type="entry name" value="ARSENIC RESISTANCE PROTEIN ARSH (AFU_ORTHOLOGUE AFUA_5G15030)"/>
    <property type="match status" value="1"/>
</dbReference>
<reference evidence="10" key="1">
    <citation type="journal article" date="2014" name="Nat. Commun.">
        <title>Multiple recent horizontal transfers of a large genomic region in cheese making fungi.</title>
        <authorList>
            <person name="Cheeseman K."/>
            <person name="Ropars J."/>
            <person name="Renault P."/>
            <person name="Dupont J."/>
            <person name="Gouzy J."/>
            <person name="Branca A."/>
            <person name="Abraham A.L."/>
            <person name="Ceppi M."/>
            <person name="Conseiller E."/>
            <person name="Debuchy R."/>
            <person name="Malagnac F."/>
            <person name="Goarin A."/>
            <person name="Silar P."/>
            <person name="Lacoste S."/>
            <person name="Sallet E."/>
            <person name="Bensimon A."/>
            <person name="Giraud T."/>
            <person name="Brygoo Y."/>
        </authorList>
    </citation>
    <scope>NUCLEOTIDE SEQUENCE [LARGE SCALE GENOMIC DNA]</scope>
    <source>
        <strain evidence="10">FM164</strain>
    </source>
</reference>
<feature type="transmembrane region" description="Helical" evidence="8">
    <location>
        <begin position="6"/>
        <end position="23"/>
    </location>
</feature>
<dbReference type="AlphaFoldDB" id="W6QNE6"/>
<keyword evidence="6" id="KW-0521">NADP</keyword>
<dbReference type="GO" id="GO:0000166">
    <property type="term" value="F:nucleotide binding"/>
    <property type="evidence" value="ECO:0007669"/>
    <property type="project" value="UniProtKB-KW"/>
</dbReference>
<evidence type="ECO:0000256" key="3">
    <source>
        <dbReference type="ARBA" id="ARBA00022630"/>
    </source>
</evidence>
<dbReference type="OrthoDB" id="8300214at2759"/>
<evidence type="ECO:0000256" key="1">
    <source>
        <dbReference type="ARBA" id="ARBA00001917"/>
    </source>
</evidence>
<dbReference type="EMBL" id="HG792021">
    <property type="protein sequence ID" value="CDM37905.1"/>
    <property type="molecule type" value="Genomic_DNA"/>
</dbReference>
<evidence type="ECO:0000256" key="6">
    <source>
        <dbReference type="ARBA" id="ARBA00022857"/>
    </source>
</evidence>
<dbReference type="PANTHER" id="PTHR43590:SF1">
    <property type="entry name" value="ARSENIC RESISTANCE PROTEIN ARSH (AFU_ORTHOLOGUE AFUA_5G15030)"/>
    <property type="match status" value="1"/>
</dbReference>
<evidence type="ECO:0000256" key="4">
    <source>
        <dbReference type="ARBA" id="ARBA00022643"/>
    </source>
</evidence>